<dbReference type="KEGG" id="nkf:Nkreftii_003020"/>
<dbReference type="InterPro" id="IPR005850">
    <property type="entry name" value="GalP_Utransf_C"/>
</dbReference>
<evidence type="ECO:0000256" key="8">
    <source>
        <dbReference type="PIRSR" id="PIRSR000808-1"/>
    </source>
</evidence>
<dbReference type="PIRSF" id="PIRSF000808">
    <property type="entry name" value="GalT"/>
    <property type="match status" value="1"/>
</dbReference>
<feature type="binding site" evidence="9">
    <location>
        <position position="113"/>
    </location>
    <ligand>
        <name>Zn(2+)</name>
        <dbReference type="ChEBI" id="CHEBI:29105"/>
    </ligand>
</feature>
<dbReference type="GO" id="GO:0008270">
    <property type="term" value="F:zinc ion binding"/>
    <property type="evidence" value="ECO:0007669"/>
    <property type="project" value="InterPro"/>
</dbReference>
<dbReference type="InterPro" id="IPR036265">
    <property type="entry name" value="HIT-like_sf"/>
</dbReference>
<evidence type="ECO:0000256" key="6">
    <source>
        <dbReference type="ARBA" id="ARBA00023277"/>
    </source>
</evidence>
<feature type="active site" description="Tele-UMP-histidine intermediate" evidence="8">
    <location>
        <position position="166"/>
    </location>
</feature>
<dbReference type="InterPro" id="IPR053177">
    <property type="entry name" value="ADP-glucose_phosphorylase"/>
</dbReference>
<keyword evidence="2 13" id="KW-0808">Transferase</keyword>
<accession>A0A7S8FGA0</accession>
<evidence type="ECO:0000256" key="7">
    <source>
        <dbReference type="NCBIfam" id="TIGR00209"/>
    </source>
</evidence>
<evidence type="ECO:0000256" key="5">
    <source>
        <dbReference type="ARBA" id="ARBA00022833"/>
    </source>
</evidence>
<dbReference type="EC" id="2.7.7.12" evidence="7"/>
<keyword evidence="4 9" id="KW-0479">Metal-binding</keyword>
<dbReference type="NCBIfam" id="TIGR00209">
    <property type="entry name" value="galT_1"/>
    <property type="match status" value="1"/>
</dbReference>
<evidence type="ECO:0000256" key="9">
    <source>
        <dbReference type="PIRSR" id="PIRSR000808-3"/>
    </source>
</evidence>
<feature type="domain" description="Galactose-1-phosphate uridyl transferase N-terminal" evidence="11">
    <location>
        <begin position="5"/>
        <end position="173"/>
    </location>
</feature>
<keyword evidence="5 9" id="KW-0862">Zinc</keyword>
<dbReference type="GO" id="GO:0006012">
    <property type="term" value="P:galactose metabolic process"/>
    <property type="evidence" value="ECO:0007669"/>
    <property type="project" value="UniProtKB-UniRule"/>
</dbReference>
<name>A0A7S8FGA0_9BACT</name>
<proteinExistence type="inferred from homology"/>
<dbReference type="AlphaFoldDB" id="A0A7S8FGA0"/>
<dbReference type="InterPro" id="IPR001937">
    <property type="entry name" value="GalP_UDPtransf1"/>
</dbReference>
<comment type="similarity">
    <text evidence="1">Belongs to the galactose-1-phosphate uridylyltransferase type 1 family.</text>
</comment>
<feature type="binding site" evidence="9">
    <location>
        <position position="43"/>
    </location>
    <ligand>
        <name>Zn(2+)</name>
        <dbReference type="ChEBI" id="CHEBI:29105"/>
    </ligand>
</feature>
<feature type="domain" description="Galactose-1-phosphate uridyl transferase C-terminal" evidence="12">
    <location>
        <begin position="192"/>
        <end position="333"/>
    </location>
</feature>
<comment type="cofactor">
    <cofactor evidence="9">
        <name>Zn(2+)</name>
        <dbReference type="ChEBI" id="CHEBI:29105"/>
    </cofactor>
    <text evidence="9">Binds 1 zinc ion per subunit.</text>
</comment>
<evidence type="ECO:0000313" key="13">
    <source>
        <dbReference type="EMBL" id="QPD05246.1"/>
    </source>
</evidence>
<sequence>MSIIRQDPTTKEWVIIAAERERRPHEYNQHARARPQPTESGPCPFCPGHEAATPDEVFRLPGGSGTGWAVRVTSNKYPALGATGQLERRETGPLFREMDGVGMYEVIIETPAHDRTMPLMTDHEVADILLAYQARFRALKEDLRLKYIIIFKNHGEAAGTSLAHPHSQLVATPVPPMLLRRKYEVAVAHYDDTGRCLYCDIAEEERRVKNRVVMETDRFLVFHPFASRVAFETWIMPKRHQPSFGQVSEEDLRELAPVLRRTLRALYDRLGDPDFNYIIHSAPIEDENKDYYLWHIQILPRLATIAGFELGSGIYISTMLPEQSAAVIREQEEASAASTSA</sequence>
<dbReference type="PANTHER" id="PTHR42763:SF2">
    <property type="entry name" value="ADP-GLUCOSE PHOSPHORYLASE"/>
    <property type="match status" value="1"/>
</dbReference>
<feature type="binding site" evidence="9">
    <location>
        <position position="46"/>
    </location>
    <ligand>
        <name>Zn(2+)</name>
        <dbReference type="ChEBI" id="CHEBI:29105"/>
    </ligand>
</feature>
<gene>
    <name evidence="13" type="ORF">Nkreftii_003020</name>
</gene>
<protein>
    <recommendedName>
        <fullName evidence="7">Galactose-1-phosphate uridylyltransferase</fullName>
        <ecNumber evidence="7">2.7.7.12</ecNumber>
    </recommendedName>
</protein>
<feature type="region of interest" description="Disordered" evidence="10">
    <location>
        <begin position="24"/>
        <end position="48"/>
    </location>
</feature>
<evidence type="ECO:0000259" key="11">
    <source>
        <dbReference type="Pfam" id="PF01087"/>
    </source>
</evidence>
<dbReference type="EMBL" id="CP047423">
    <property type="protein sequence ID" value="QPD05246.1"/>
    <property type="molecule type" value="Genomic_DNA"/>
</dbReference>
<evidence type="ECO:0000256" key="4">
    <source>
        <dbReference type="ARBA" id="ARBA00022723"/>
    </source>
</evidence>
<dbReference type="SUPFAM" id="SSF54197">
    <property type="entry name" value="HIT-like"/>
    <property type="match status" value="2"/>
</dbReference>
<evidence type="ECO:0000256" key="10">
    <source>
        <dbReference type="SAM" id="MobiDB-lite"/>
    </source>
</evidence>
<feature type="binding site" evidence="9">
    <location>
        <position position="164"/>
    </location>
    <ligand>
        <name>Zn(2+)</name>
        <dbReference type="ChEBI" id="CHEBI:29105"/>
    </ligand>
</feature>
<organism evidence="13 14">
    <name type="scientific">Candidatus Nitrospira kreftii</name>
    <dbReference type="NCBI Taxonomy" id="2652173"/>
    <lineage>
        <taxon>Bacteria</taxon>
        <taxon>Pseudomonadati</taxon>
        <taxon>Nitrospirota</taxon>
        <taxon>Nitrospiria</taxon>
        <taxon>Nitrospirales</taxon>
        <taxon>Nitrospiraceae</taxon>
        <taxon>Nitrospira</taxon>
    </lineage>
</organism>
<keyword evidence="6" id="KW-0119">Carbohydrate metabolism</keyword>
<evidence type="ECO:0000313" key="14">
    <source>
        <dbReference type="Proteomes" id="UP000593737"/>
    </source>
</evidence>
<dbReference type="Pfam" id="PF02744">
    <property type="entry name" value="GalP_UDP_tr_C"/>
    <property type="match status" value="1"/>
</dbReference>
<dbReference type="GO" id="GO:0008108">
    <property type="term" value="F:UDP-glucose:hexose-1-phosphate uridylyltransferase activity"/>
    <property type="evidence" value="ECO:0007669"/>
    <property type="project" value="UniProtKB-UniRule"/>
</dbReference>
<dbReference type="Proteomes" id="UP000593737">
    <property type="component" value="Chromosome"/>
</dbReference>
<dbReference type="Pfam" id="PF01087">
    <property type="entry name" value="GalP_UDP_transf"/>
    <property type="match status" value="1"/>
</dbReference>
<dbReference type="InterPro" id="IPR005849">
    <property type="entry name" value="GalP_Utransf_N"/>
</dbReference>
<dbReference type="UniPathway" id="UPA00214"/>
<evidence type="ECO:0000256" key="2">
    <source>
        <dbReference type="ARBA" id="ARBA00022679"/>
    </source>
</evidence>
<reference evidence="13 14" key="1">
    <citation type="journal article" date="2020" name="ISME J.">
        <title>Enrichment and physiological characterization of a novel comammox Nitrospira indicates ammonium inhibition of complete nitrification.</title>
        <authorList>
            <person name="Sakoula D."/>
            <person name="Koch H."/>
            <person name="Frank J."/>
            <person name="Jetten M.S.M."/>
            <person name="van Kessel M.A.H.J."/>
            <person name="Lucker S."/>
        </authorList>
    </citation>
    <scope>NUCLEOTIDE SEQUENCE [LARGE SCALE GENOMIC DNA]</scope>
    <source>
        <strain evidence="13">Comreactor17</strain>
    </source>
</reference>
<evidence type="ECO:0000256" key="1">
    <source>
        <dbReference type="ARBA" id="ARBA00010951"/>
    </source>
</evidence>
<dbReference type="Gene3D" id="3.30.428.10">
    <property type="entry name" value="HIT-like"/>
    <property type="match status" value="2"/>
</dbReference>
<dbReference type="PANTHER" id="PTHR42763">
    <property type="entry name" value="ADP-GLUCOSE PHOSPHORYLASE"/>
    <property type="match status" value="1"/>
</dbReference>
<evidence type="ECO:0000256" key="3">
    <source>
        <dbReference type="ARBA" id="ARBA00022695"/>
    </source>
</evidence>
<keyword evidence="3 13" id="KW-0548">Nucleotidyltransferase</keyword>
<evidence type="ECO:0000259" key="12">
    <source>
        <dbReference type="Pfam" id="PF02744"/>
    </source>
</evidence>